<keyword evidence="3" id="KW-1185">Reference proteome</keyword>
<dbReference type="Proteomes" id="UP000789759">
    <property type="component" value="Unassembled WGS sequence"/>
</dbReference>
<accession>A0A9N9D0A7</accession>
<feature type="non-terminal residue" evidence="2">
    <location>
        <position position="465"/>
    </location>
</feature>
<evidence type="ECO:0000313" key="3">
    <source>
        <dbReference type="Proteomes" id="UP000789759"/>
    </source>
</evidence>
<proteinExistence type="predicted"/>
<name>A0A9N9D0A7_9GLOM</name>
<protein>
    <submittedName>
        <fullName evidence="2">16989_t:CDS:1</fullName>
    </submittedName>
</protein>
<dbReference type="AlphaFoldDB" id="A0A9N9D0A7"/>
<reference evidence="2" key="1">
    <citation type="submission" date="2021-06" db="EMBL/GenBank/DDBJ databases">
        <authorList>
            <person name="Kallberg Y."/>
            <person name="Tangrot J."/>
            <person name="Rosling A."/>
        </authorList>
    </citation>
    <scope>NUCLEOTIDE SEQUENCE</scope>
    <source>
        <strain evidence="2">FL966</strain>
    </source>
</reference>
<dbReference type="OrthoDB" id="2447036at2759"/>
<gene>
    <name evidence="2" type="ORF">CPELLU_LOCUS8003</name>
</gene>
<evidence type="ECO:0000313" key="2">
    <source>
        <dbReference type="EMBL" id="CAG8622727.1"/>
    </source>
</evidence>
<feature type="region of interest" description="Disordered" evidence="1">
    <location>
        <begin position="109"/>
        <end position="206"/>
    </location>
</feature>
<comment type="caution">
    <text evidence="2">The sequence shown here is derived from an EMBL/GenBank/DDBJ whole genome shotgun (WGS) entry which is preliminary data.</text>
</comment>
<feature type="compositionally biased region" description="Acidic residues" evidence="1">
    <location>
        <begin position="154"/>
        <end position="190"/>
    </location>
</feature>
<organism evidence="2 3">
    <name type="scientific">Cetraspora pellucida</name>
    <dbReference type="NCBI Taxonomy" id="1433469"/>
    <lineage>
        <taxon>Eukaryota</taxon>
        <taxon>Fungi</taxon>
        <taxon>Fungi incertae sedis</taxon>
        <taxon>Mucoromycota</taxon>
        <taxon>Glomeromycotina</taxon>
        <taxon>Glomeromycetes</taxon>
        <taxon>Diversisporales</taxon>
        <taxon>Gigasporaceae</taxon>
        <taxon>Cetraspora</taxon>
    </lineage>
</organism>
<sequence>SGFLGDTTSEFISIRSTISPGISATAYVEVERLLSLLENKKDAVNHILDLVQVYAVGPDFQQDYSMPCITCWSAECLNSEIIKKLSNLFMDEFEVVNKVVFMNRDVNGGNSVHDGEFNSNGPTDSSSSSEKNENGDDEKENNGVNDGENGGEYNDNDGGDENGNDDENSDGDENGGDDENGGGDENDDENSGGGDEYCGNDENDDEGITITSTATAAKVTTANNKSYSNILEFYANVHDCRTGRMLSENWKSLYELGFGYFLDSVEIKISPIPHDDENMFPMIVPKDDYKQPYKLNQAVEILSDHRTSKGVEGQINGAGVQMKGSYVVNNANSVKKMTHEWEVERDGCSTTGARWLYKPVGNFYKRDIVPGIHSGQWYTLDAMRGFSITITQILRCEFCGCGWSKINKKSKLIKLCPQMAHVLEISFNSIDDFNENFAKLNKDYFIHEGLIASLGAKDLDSIKNT</sequence>
<evidence type="ECO:0000256" key="1">
    <source>
        <dbReference type="SAM" id="MobiDB-lite"/>
    </source>
</evidence>
<dbReference type="EMBL" id="CAJVQA010005538">
    <property type="protein sequence ID" value="CAG8622727.1"/>
    <property type="molecule type" value="Genomic_DNA"/>
</dbReference>
<feature type="compositionally biased region" description="Low complexity" evidence="1">
    <location>
        <begin position="142"/>
        <end position="153"/>
    </location>
</feature>